<sequence length="144" mass="17031">MWHEGKAEMKCPLVFFFFLSNYYIWSYCKETIVIWFDNCAAHNKTRTTLMAIIFESVELKYFVSGHSFMDCGRDLRIIEKRGKVSKSMVPKALEYITKSAQVNTLFQYINTHNLRISKASHIKFTRWKPYIAKFTNPFAFEDPS</sequence>
<keyword evidence="2" id="KW-1185">Reference proteome</keyword>
<dbReference type="EMBL" id="JARBHB010000007">
    <property type="protein sequence ID" value="KAJ8879316.1"/>
    <property type="molecule type" value="Genomic_DNA"/>
</dbReference>
<reference evidence="1 2" key="1">
    <citation type="submission" date="2023-02" db="EMBL/GenBank/DDBJ databases">
        <title>LHISI_Scaffold_Assembly.</title>
        <authorList>
            <person name="Stuart O.P."/>
            <person name="Cleave R."/>
            <person name="Magrath M.J.L."/>
            <person name="Mikheyev A.S."/>
        </authorList>
    </citation>
    <scope>NUCLEOTIDE SEQUENCE [LARGE SCALE GENOMIC DNA]</scope>
    <source>
        <strain evidence="1">Daus_M_001</strain>
        <tissue evidence="1">Leg muscle</tissue>
    </source>
</reference>
<evidence type="ECO:0000313" key="2">
    <source>
        <dbReference type="Proteomes" id="UP001159363"/>
    </source>
</evidence>
<gene>
    <name evidence="1" type="ORF">PR048_019924</name>
</gene>
<name>A0ABQ9H4U5_9NEOP</name>
<organism evidence="1 2">
    <name type="scientific">Dryococelus australis</name>
    <dbReference type="NCBI Taxonomy" id="614101"/>
    <lineage>
        <taxon>Eukaryota</taxon>
        <taxon>Metazoa</taxon>
        <taxon>Ecdysozoa</taxon>
        <taxon>Arthropoda</taxon>
        <taxon>Hexapoda</taxon>
        <taxon>Insecta</taxon>
        <taxon>Pterygota</taxon>
        <taxon>Neoptera</taxon>
        <taxon>Polyneoptera</taxon>
        <taxon>Phasmatodea</taxon>
        <taxon>Verophasmatodea</taxon>
        <taxon>Anareolatae</taxon>
        <taxon>Phasmatidae</taxon>
        <taxon>Eurycanthinae</taxon>
        <taxon>Dryococelus</taxon>
    </lineage>
</organism>
<dbReference type="Proteomes" id="UP001159363">
    <property type="component" value="Chromosome 6"/>
</dbReference>
<protein>
    <recommendedName>
        <fullName evidence="3">Transposase</fullName>
    </recommendedName>
</protein>
<comment type="caution">
    <text evidence="1">The sequence shown here is derived from an EMBL/GenBank/DDBJ whole genome shotgun (WGS) entry which is preliminary data.</text>
</comment>
<proteinExistence type="predicted"/>
<evidence type="ECO:0000313" key="1">
    <source>
        <dbReference type="EMBL" id="KAJ8879316.1"/>
    </source>
</evidence>
<evidence type="ECO:0008006" key="3">
    <source>
        <dbReference type="Google" id="ProtNLM"/>
    </source>
</evidence>
<accession>A0ABQ9H4U5</accession>